<proteinExistence type="predicted"/>
<protein>
    <recommendedName>
        <fullName evidence="3">Tripeptidyl-peptidase 1</fullName>
        <ecNumber evidence="2">3.4.14.9</ecNumber>
    </recommendedName>
    <alternativeName>
        <fullName evidence="10">Tripeptidyl aminopeptidase</fullName>
    </alternativeName>
    <alternativeName>
        <fullName evidence="11">Tripeptidyl-peptidase I</fullName>
    </alternativeName>
</protein>
<evidence type="ECO:0000256" key="4">
    <source>
        <dbReference type="ARBA" id="ARBA00022670"/>
    </source>
</evidence>
<dbReference type="InterPro" id="IPR023828">
    <property type="entry name" value="Peptidase_S8_Ser-AS"/>
</dbReference>
<dbReference type="Pfam" id="PF09286">
    <property type="entry name" value="Pro-kuma_activ"/>
    <property type="match status" value="1"/>
</dbReference>
<dbReference type="GO" id="GO:0046872">
    <property type="term" value="F:metal ion binding"/>
    <property type="evidence" value="ECO:0007669"/>
    <property type="project" value="UniProtKB-UniRule"/>
</dbReference>
<evidence type="ECO:0000256" key="7">
    <source>
        <dbReference type="ARBA" id="ARBA00022825"/>
    </source>
</evidence>
<evidence type="ECO:0000256" key="10">
    <source>
        <dbReference type="ARBA" id="ARBA00032232"/>
    </source>
</evidence>
<accession>A0A819U2T8</accession>
<evidence type="ECO:0000256" key="1">
    <source>
        <dbReference type="ARBA" id="ARBA00000884"/>
    </source>
</evidence>
<evidence type="ECO:0000313" key="15">
    <source>
        <dbReference type="EMBL" id="CAF1030010.1"/>
    </source>
</evidence>
<dbReference type="GO" id="GO:0004252">
    <property type="term" value="F:serine-type endopeptidase activity"/>
    <property type="evidence" value="ECO:0007669"/>
    <property type="project" value="UniProtKB-UniRule"/>
</dbReference>
<evidence type="ECO:0000256" key="12">
    <source>
        <dbReference type="ARBA" id="ARBA00045460"/>
    </source>
</evidence>
<keyword evidence="4 13" id="KW-0645">Protease</keyword>
<feature type="domain" description="Peptidase S53" evidence="14">
    <location>
        <begin position="237"/>
        <end position="656"/>
    </location>
</feature>
<dbReference type="PROSITE" id="PS00138">
    <property type="entry name" value="SUBTILASE_SER"/>
    <property type="match status" value="1"/>
</dbReference>
<dbReference type="PROSITE" id="PS51695">
    <property type="entry name" value="SEDOLISIN"/>
    <property type="match status" value="1"/>
</dbReference>
<gene>
    <name evidence="15" type="ORF">JYZ213_LOCUS17545</name>
    <name evidence="16" type="ORF">OXD698_LOCUS34713</name>
</gene>
<dbReference type="Proteomes" id="UP000663845">
    <property type="component" value="Unassembled WGS sequence"/>
</dbReference>
<evidence type="ECO:0000256" key="8">
    <source>
        <dbReference type="ARBA" id="ARBA00022837"/>
    </source>
</evidence>
<feature type="binding site" evidence="13">
    <location>
        <position position="634"/>
    </location>
    <ligand>
        <name>Ca(2+)</name>
        <dbReference type="ChEBI" id="CHEBI:29108"/>
    </ligand>
</feature>
<dbReference type="SUPFAM" id="SSF54897">
    <property type="entry name" value="Protease propeptides/inhibitors"/>
    <property type="match status" value="1"/>
</dbReference>
<dbReference type="GO" id="GO:0008240">
    <property type="term" value="F:tripeptidyl-peptidase activity"/>
    <property type="evidence" value="ECO:0007669"/>
    <property type="project" value="TreeGrafter"/>
</dbReference>
<evidence type="ECO:0000256" key="3">
    <source>
        <dbReference type="ARBA" id="ARBA00020254"/>
    </source>
</evidence>
<evidence type="ECO:0000313" key="17">
    <source>
        <dbReference type="Proteomes" id="UP000663844"/>
    </source>
</evidence>
<comment type="function">
    <text evidence="12">Lysosomal serine protease with tripeptidyl-peptidase I activity. May act as a non-specific lysosomal peptidase which generates tripeptides from the breakdown products produced by lysosomal proteinases. Requires substrates with an unsubstituted N-terminus.</text>
</comment>
<name>A0A819U2T8_9BILA</name>
<evidence type="ECO:0000256" key="2">
    <source>
        <dbReference type="ARBA" id="ARBA00012067"/>
    </source>
</evidence>
<dbReference type="Proteomes" id="UP000663844">
    <property type="component" value="Unassembled WGS sequence"/>
</dbReference>
<dbReference type="InterPro" id="IPR000209">
    <property type="entry name" value="Peptidase_S8/S53_dom"/>
</dbReference>
<dbReference type="InterPro" id="IPR036852">
    <property type="entry name" value="Peptidase_S8/S53_dom_sf"/>
</dbReference>
<organism evidence="16 17">
    <name type="scientific">Adineta steineri</name>
    <dbReference type="NCBI Taxonomy" id="433720"/>
    <lineage>
        <taxon>Eukaryota</taxon>
        <taxon>Metazoa</taxon>
        <taxon>Spiralia</taxon>
        <taxon>Gnathifera</taxon>
        <taxon>Rotifera</taxon>
        <taxon>Eurotatoria</taxon>
        <taxon>Bdelloidea</taxon>
        <taxon>Adinetida</taxon>
        <taxon>Adinetidae</taxon>
        <taxon>Adineta</taxon>
    </lineage>
</organism>
<comment type="catalytic activity">
    <reaction evidence="1">
        <text>Release of an N-terminal tripeptide from a polypeptide, but also has endopeptidase activity.</text>
        <dbReference type="EC" id="3.4.14.9"/>
    </reaction>
</comment>
<evidence type="ECO:0000256" key="5">
    <source>
        <dbReference type="ARBA" id="ARBA00022723"/>
    </source>
</evidence>
<dbReference type="InterPro" id="IPR015366">
    <property type="entry name" value="S53_propep"/>
</dbReference>
<comment type="cofactor">
    <cofactor evidence="13">
        <name>Ca(2+)</name>
        <dbReference type="ChEBI" id="CHEBI:29108"/>
    </cofactor>
    <text evidence="13">Binds 1 Ca(2+) ion per subunit.</text>
</comment>
<dbReference type="SUPFAM" id="SSF52743">
    <property type="entry name" value="Subtilisin-like"/>
    <property type="match status" value="1"/>
</dbReference>
<reference evidence="16" key="1">
    <citation type="submission" date="2021-02" db="EMBL/GenBank/DDBJ databases">
        <authorList>
            <person name="Nowell W R."/>
        </authorList>
    </citation>
    <scope>NUCLEOTIDE SEQUENCE</scope>
</reference>
<dbReference type="Gene3D" id="3.40.50.200">
    <property type="entry name" value="Peptidase S8/S53 domain"/>
    <property type="match status" value="1"/>
</dbReference>
<dbReference type="Pfam" id="PF00082">
    <property type="entry name" value="Peptidase_S8"/>
    <property type="match status" value="1"/>
</dbReference>
<feature type="active site" description="Charge relay system" evidence="13">
    <location>
        <position position="309"/>
    </location>
</feature>
<feature type="binding site" evidence="13">
    <location>
        <position position="610"/>
    </location>
    <ligand>
        <name>Ca(2+)</name>
        <dbReference type="ChEBI" id="CHEBI:29108"/>
    </ligand>
</feature>
<dbReference type="CDD" id="cd04056">
    <property type="entry name" value="Peptidases_S53"/>
    <property type="match status" value="1"/>
</dbReference>
<keyword evidence="8 13" id="KW-0106">Calcium</keyword>
<comment type="caution">
    <text evidence="16">The sequence shown here is derived from an EMBL/GenBank/DDBJ whole genome shotgun (WGS) entry which is preliminary data.</text>
</comment>
<evidence type="ECO:0000256" key="6">
    <source>
        <dbReference type="ARBA" id="ARBA00022801"/>
    </source>
</evidence>
<evidence type="ECO:0000256" key="13">
    <source>
        <dbReference type="PROSITE-ProRule" id="PRU01032"/>
    </source>
</evidence>
<dbReference type="InterPro" id="IPR050819">
    <property type="entry name" value="Tripeptidyl-peptidase_I"/>
</dbReference>
<evidence type="ECO:0000256" key="9">
    <source>
        <dbReference type="ARBA" id="ARBA00023145"/>
    </source>
</evidence>
<evidence type="ECO:0000313" key="16">
    <source>
        <dbReference type="EMBL" id="CAF4087876.1"/>
    </source>
</evidence>
<feature type="active site" description="Charge relay system" evidence="13">
    <location>
        <position position="564"/>
    </location>
</feature>
<feature type="binding site" evidence="13">
    <location>
        <position position="636"/>
    </location>
    <ligand>
        <name>Ca(2+)</name>
        <dbReference type="ChEBI" id="CHEBI:29108"/>
    </ligand>
</feature>
<dbReference type="EMBL" id="CAJNOG010000165">
    <property type="protein sequence ID" value="CAF1030010.1"/>
    <property type="molecule type" value="Genomic_DNA"/>
</dbReference>
<dbReference type="EMBL" id="CAJOAZ010005109">
    <property type="protein sequence ID" value="CAF4087876.1"/>
    <property type="molecule type" value="Genomic_DNA"/>
</dbReference>
<keyword evidence="7 13" id="KW-0720">Serine protease</keyword>
<dbReference type="SMART" id="SM00944">
    <property type="entry name" value="Pro-kuma_activ"/>
    <property type="match status" value="1"/>
</dbReference>
<feature type="binding site" evidence="13">
    <location>
        <position position="609"/>
    </location>
    <ligand>
        <name>Ca(2+)</name>
        <dbReference type="ChEBI" id="CHEBI:29108"/>
    </ligand>
</feature>
<dbReference type="PANTHER" id="PTHR14218">
    <property type="entry name" value="PROTEASE S8 TRIPEPTIDYL PEPTIDASE I CLN2"/>
    <property type="match status" value="1"/>
</dbReference>
<evidence type="ECO:0000259" key="14">
    <source>
        <dbReference type="PROSITE" id="PS51695"/>
    </source>
</evidence>
<dbReference type="CDD" id="cd11377">
    <property type="entry name" value="Pro-peptidase_S53"/>
    <property type="match status" value="1"/>
</dbReference>
<evidence type="ECO:0000256" key="11">
    <source>
        <dbReference type="ARBA" id="ARBA00032661"/>
    </source>
</evidence>
<keyword evidence="5 13" id="KW-0479">Metal-binding</keyword>
<sequence length="667" mass="74367">MVRGEEKEVNQAAKSSSVLYDLNNNHHPGWCDTCAGRFGCHACATFGCHCPTTPGQVPSWLTLVSDSPDPNEPITFFMVLKQDQKAVKKLENILWEITNPDSSKYQNWLSRWDIDAILTLNDRVLTAVKHWLWKKSFISTRFIGTDVVEIMATIQQVQELFSVQFRTYKHFKTGKIIHRTHDDICLTDEINQHVDFWVGLSDDPFTNSEPTDPPKKRIVFTNDGNTIDAKTTEIDPIVVPQFIIPYYNSPDVSKTGLESHVSQGSLQFAGEYYNPTDLLEYLELMNISSNLLKPEHILGINDPSNPGLEAMLDVEQMVGINPLAETWFFNDDVKNISSDGIFIKMLSLNQLDYLSRVLSISYAYLELGLCAGVTSCDEKVLDLSNRYFIRTDIEIMKLTMRGITVLVASGDDGANSAFADCTNTKLYPYYPASSPFVTSVGATTLVNAQYKVLQDQPPICTLFNPPIVCVSGGDEIAVSVNDPLFVDFTSGGGFSNIFSQPSYQKDVVNHYFRNEQHYVNKAPEYYPPSSMYNRYGRAYPDVAALGVNAAIVVDDSLYLEGGTSMSSPLWAGIVSILNSRSIKITGKTLGFLNPLLYKMAKECPECLKDITVGNNKCTRTVCTDQCKGFQAACGWDPVTGLGTPNVGNILKYITKLLKKKMNKAEYN</sequence>
<dbReference type="EC" id="3.4.14.9" evidence="2"/>
<feature type="active site" description="Charge relay system" evidence="13">
    <location>
        <position position="313"/>
    </location>
</feature>
<keyword evidence="6 13" id="KW-0378">Hydrolase</keyword>
<dbReference type="InterPro" id="IPR030400">
    <property type="entry name" value="Sedolisin_dom"/>
</dbReference>
<keyword evidence="9" id="KW-0865">Zymogen</keyword>
<dbReference type="AlphaFoldDB" id="A0A819U2T8"/>
<dbReference type="GO" id="GO:0006508">
    <property type="term" value="P:proteolysis"/>
    <property type="evidence" value="ECO:0007669"/>
    <property type="project" value="UniProtKB-KW"/>
</dbReference>
<dbReference type="PANTHER" id="PTHR14218:SF15">
    <property type="entry name" value="TRIPEPTIDYL-PEPTIDASE 1"/>
    <property type="match status" value="1"/>
</dbReference>